<evidence type="ECO:0000313" key="3">
    <source>
        <dbReference type="Proteomes" id="UP000009009"/>
    </source>
</evidence>
<dbReference type="EMBL" id="AGVY01000199">
    <property type="protein sequence ID" value="EHN02601.1"/>
    <property type="molecule type" value="Genomic_DNA"/>
</dbReference>
<feature type="region of interest" description="Disordered" evidence="1">
    <location>
        <begin position="1"/>
        <end position="76"/>
    </location>
</feature>
<comment type="caution">
    <text evidence="2">The sequence shown here is derived from an EMBL/GenBank/DDBJ whole genome shotgun (WGS) entry which is preliminary data.</text>
</comment>
<reference evidence="2 3" key="1">
    <citation type="journal article" date="2012" name="FEMS Yeast Res.">
        <title>The genome sequence of the wine yeast VIN7 reveals an allotriploid hybrid genome with Saccharomyces cerevisiae and Saccharomyces kudriavzevii origins.</title>
        <authorList>
            <person name="Borneman A.R."/>
            <person name="Desany B.A."/>
            <person name="Riches D."/>
            <person name="Affourtit J.P."/>
            <person name="Forgan A.H."/>
            <person name="Pretorius I.S."/>
            <person name="Egholm M."/>
            <person name="Chambers P.J."/>
        </authorList>
    </citation>
    <scope>NUCLEOTIDE SEQUENCE [LARGE SCALE GENOMIC DNA]</scope>
    <source>
        <strain evidence="2 3">VIN7</strain>
    </source>
</reference>
<dbReference type="AlphaFoldDB" id="H0GUB4"/>
<sequence length="116" mass="12974">MNSGRNSSIEDETRTASQENNPKENINLETSTEDTKRESVRIAETTETTKDDVEIAKETQKGEEVEPADAAEDFKNDGIAGSAGIIEKDIKPNITELLRLLTKIRNLRTVQRQKKS</sequence>
<accession>H0GUB4</accession>
<gene>
    <name evidence="2" type="ORF">VIN7_6891</name>
</gene>
<evidence type="ECO:0000256" key="1">
    <source>
        <dbReference type="SAM" id="MobiDB-lite"/>
    </source>
</evidence>
<feature type="compositionally biased region" description="Basic and acidic residues" evidence="1">
    <location>
        <begin position="47"/>
        <end position="64"/>
    </location>
</feature>
<dbReference type="HOGENOM" id="CLU_2098232_0_0_1"/>
<evidence type="ECO:0000313" key="2">
    <source>
        <dbReference type="EMBL" id="EHN02601.1"/>
    </source>
</evidence>
<feature type="compositionally biased region" description="Polar residues" evidence="1">
    <location>
        <begin position="15"/>
        <end position="30"/>
    </location>
</feature>
<keyword evidence="3" id="KW-1185">Reference proteome</keyword>
<name>H0GUB4_SACCK</name>
<organism evidence="2 3">
    <name type="scientific">Saccharomyces cerevisiae x Saccharomyces kudriavzevii (strain VIN7)</name>
    <name type="common">Yeast</name>
    <dbReference type="NCBI Taxonomy" id="1095631"/>
    <lineage>
        <taxon>Eukaryota</taxon>
        <taxon>Fungi</taxon>
        <taxon>Dikarya</taxon>
        <taxon>Ascomycota</taxon>
        <taxon>Saccharomycotina</taxon>
        <taxon>Saccharomycetes</taxon>
        <taxon>Saccharomycetales</taxon>
        <taxon>Saccharomycetaceae</taxon>
        <taxon>Saccharomyces</taxon>
    </lineage>
</organism>
<proteinExistence type="predicted"/>
<dbReference type="Proteomes" id="UP000009009">
    <property type="component" value="Unassembled WGS sequence"/>
</dbReference>
<protein>
    <submittedName>
        <fullName evidence="2">Uncharacterized protein</fullName>
    </submittedName>
</protein>